<name>A0A427YU27_9TREE</name>
<keyword evidence="7" id="KW-0378">Hydrolase</keyword>
<keyword evidence="11" id="KW-0443">Lipid metabolism</keyword>
<protein>
    <submittedName>
        <fullName evidence="16">Phospholipase C type enzyme</fullName>
    </submittedName>
</protein>
<keyword evidence="12 14" id="KW-0472">Membrane</keyword>
<evidence type="ECO:0000256" key="6">
    <source>
        <dbReference type="ARBA" id="ARBA00022723"/>
    </source>
</evidence>
<evidence type="ECO:0000313" key="17">
    <source>
        <dbReference type="Proteomes" id="UP000279259"/>
    </source>
</evidence>
<keyword evidence="8" id="KW-0460">Magnesium</keyword>
<evidence type="ECO:0000313" key="16">
    <source>
        <dbReference type="EMBL" id="RSH94582.1"/>
    </source>
</evidence>
<evidence type="ECO:0000256" key="10">
    <source>
        <dbReference type="ARBA" id="ARBA00022989"/>
    </source>
</evidence>
<accession>A0A427YU27</accession>
<evidence type="ECO:0000256" key="9">
    <source>
        <dbReference type="ARBA" id="ARBA00022919"/>
    </source>
</evidence>
<feature type="compositionally biased region" description="Basic and acidic residues" evidence="13">
    <location>
        <begin position="376"/>
        <end position="386"/>
    </location>
</feature>
<comment type="caution">
    <text evidence="16">The sequence shown here is derived from an EMBL/GenBank/DDBJ whole genome shotgun (WGS) entry which is preliminary data.</text>
</comment>
<feature type="transmembrane region" description="Helical" evidence="14">
    <location>
        <begin position="489"/>
        <end position="511"/>
    </location>
</feature>
<dbReference type="GO" id="GO:0046872">
    <property type="term" value="F:metal ion binding"/>
    <property type="evidence" value="ECO:0007669"/>
    <property type="project" value="UniProtKB-KW"/>
</dbReference>
<evidence type="ECO:0000256" key="3">
    <source>
        <dbReference type="ARBA" id="ARBA00004991"/>
    </source>
</evidence>
<dbReference type="Gene3D" id="3.60.10.10">
    <property type="entry name" value="Endonuclease/exonuclease/phosphatase"/>
    <property type="match status" value="1"/>
</dbReference>
<evidence type="ECO:0000256" key="8">
    <source>
        <dbReference type="ARBA" id="ARBA00022842"/>
    </source>
</evidence>
<comment type="subcellular location">
    <subcellularLocation>
        <location evidence="1">Membrane</location>
        <topology evidence="1">Multi-pass membrane protein</topology>
    </subcellularLocation>
</comment>
<feature type="domain" description="Endonuclease/exonuclease/phosphatase" evidence="15">
    <location>
        <begin position="18"/>
        <end position="276"/>
    </location>
</feature>
<dbReference type="GO" id="GO:0004767">
    <property type="term" value="F:sphingomyelin phosphodiesterase activity"/>
    <property type="evidence" value="ECO:0007669"/>
    <property type="project" value="InterPro"/>
</dbReference>
<dbReference type="Proteomes" id="UP000279259">
    <property type="component" value="Unassembled WGS sequence"/>
</dbReference>
<dbReference type="AlphaFoldDB" id="A0A427YU27"/>
<keyword evidence="10 14" id="KW-1133">Transmembrane helix</keyword>
<dbReference type="InterPro" id="IPR038772">
    <property type="entry name" value="Sph/SMPD2-like"/>
</dbReference>
<dbReference type="InterPro" id="IPR036691">
    <property type="entry name" value="Endo/exonu/phosph_ase_sf"/>
</dbReference>
<comment type="pathway">
    <text evidence="2">Lipid metabolism; sphingolipid metabolism.</text>
</comment>
<keyword evidence="17" id="KW-1185">Reference proteome</keyword>
<dbReference type="STRING" id="1890683.A0A427YU27"/>
<dbReference type="EMBL" id="RSCD01000002">
    <property type="protein sequence ID" value="RSH94582.1"/>
    <property type="molecule type" value="Genomic_DNA"/>
</dbReference>
<gene>
    <name evidence="16" type="primary">ISC1</name>
    <name evidence="16" type="ORF">EHS25_004386</name>
</gene>
<keyword evidence="6" id="KW-0479">Metal-binding</keyword>
<organism evidence="16 17">
    <name type="scientific">Saitozyma podzolica</name>
    <dbReference type="NCBI Taxonomy" id="1890683"/>
    <lineage>
        <taxon>Eukaryota</taxon>
        <taxon>Fungi</taxon>
        <taxon>Dikarya</taxon>
        <taxon>Basidiomycota</taxon>
        <taxon>Agaricomycotina</taxon>
        <taxon>Tremellomycetes</taxon>
        <taxon>Tremellales</taxon>
        <taxon>Trimorphomycetaceae</taxon>
        <taxon>Saitozyma</taxon>
    </lineage>
</organism>
<dbReference type="GO" id="GO:0006665">
    <property type="term" value="P:sphingolipid metabolic process"/>
    <property type="evidence" value="ECO:0007669"/>
    <property type="project" value="UniProtKB-KW"/>
</dbReference>
<evidence type="ECO:0000256" key="5">
    <source>
        <dbReference type="ARBA" id="ARBA00022692"/>
    </source>
</evidence>
<evidence type="ECO:0000256" key="4">
    <source>
        <dbReference type="ARBA" id="ARBA00006335"/>
    </source>
</evidence>
<keyword evidence="5 14" id="KW-0812">Transmembrane</keyword>
<dbReference type="Pfam" id="PF03372">
    <property type="entry name" value="Exo_endo_phos"/>
    <property type="match status" value="1"/>
</dbReference>
<evidence type="ECO:0000256" key="14">
    <source>
        <dbReference type="SAM" id="Phobius"/>
    </source>
</evidence>
<evidence type="ECO:0000256" key="1">
    <source>
        <dbReference type="ARBA" id="ARBA00004141"/>
    </source>
</evidence>
<evidence type="ECO:0000256" key="7">
    <source>
        <dbReference type="ARBA" id="ARBA00022801"/>
    </source>
</evidence>
<evidence type="ECO:0000259" key="15">
    <source>
        <dbReference type="Pfam" id="PF03372"/>
    </source>
</evidence>
<comment type="similarity">
    <text evidence="4">Belongs to the neutral sphingomyelinase family.</text>
</comment>
<dbReference type="SUPFAM" id="SSF56219">
    <property type="entry name" value="DNase I-like"/>
    <property type="match status" value="1"/>
</dbReference>
<evidence type="ECO:0000256" key="12">
    <source>
        <dbReference type="ARBA" id="ARBA00023136"/>
    </source>
</evidence>
<comment type="pathway">
    <text evidence="3">Sphingolipid metabolism.</text>
</comment>
<keyword evidence="9" id="KW-0746">Sphingolipid metabolism</keyword>
<evidence type="ECO:0000256" key="11">
    <source>
        <dbReference type="ARBA" id="ARBA00023098"/>
    </source>
</evidence>
<evidence type="ECO:0000256" key="13">
    <source>
        <dbReference type="SAM" id="MobiDB-lite"/>
    </source>
</evidence>
<feature type="transmembrane region" description="Helical" evidence="14">
    <location>
        <begin position="459"/>
        <end position="477"/>
    </location>
</feature>
<proteinExistence type="inferred from homology"/>
<dbReference type="InterPro" id="IPR005135">
    <property type="entry name" value="Endo/exonuclease/phosphatase"/>
</dbReference>
<evidence type="ECO:0000256" key="2">
    <source>
        <dbReference type="ARBA" id="ARBA00004760"/>
    </source>
</evidence>
<sequence length="543" mass="59014">MSLPVPSRSDEDRTLKVLSLNVWGLAFISKDRPPRIKAIAEYLATTPYDVVCLQELWIYKDFEIVREEVLQNLPFSRFFHTGALGSGLAIFTRYPLISAMALPYSLSGTPQKFVDGDFFVNKAAANVVILHPLLGEVEIWNTHMHAAGEDPPDTRQAHRIAQSWQLANQVRSGAAKGRYVLVMGDFNSQPFSVPIAIMRSHGELSDSFVDAHPYANTSSGRPVSPENGVTLHGMTCDSPLNTYSHGKPIPAEITSKGGKRLDYIFYRQPEVARRRPLIWGYRDEGDDGNVGAGAGAGIRDGVDGALEQGKPLPHSLQRAPVLRCAKSEVVLTGRVPGKPFSYSDHFGLSSTFVVDSPTSTSKQSGAGAGGNTTESEPSRHSIESSGDKNSFTPLVPLMSEPEAINPTTTTFALPDLPRSPPISPRVSSSLPHAPKSSIIRTALATLRGYTGISRRNGLLHLRLSAAAVVILLGLTIGSAWQPKSYIQPIFTLVAAVLGGAGATFFYLGFLWGKWEEGLLTEVREEMELELRVVEVEERATRSA</sequence>
<dbReference type="PANTHER" id="PTHR16320">
    <property type="entry name" value="SPHINGOMYELINASE FAMILY MEMBER"/>
    <property type="match status" value="1"/>
</dbReference>
<dbReference type="GO" id="GO:0016020">
    <property type="term" value="C:membrane"/>
    <property type="evidence" value="ECO:0007669"/>
    <property type="project" value="UniProtKB-SubCell"/>
</dbReference>
<reference evidence="16 17" key="1">
    <citation type="submission" date="2018-11" db="EMBL/GenBank/DDBJ databases">
        <title>Genome sequence of Saitozyma podzolica DSM 27192.</title>
        <authorList>
            <person name="Aliyu H."/>
            <person name="Gorte O."/>
            <person name="Ochsenreither K."/>
        </authorList>
    </citation>
    <scope>NUCLEOTIDE SEQUENCE [LARGE SCALE GENOMIC DNA]</scope>
    <source>
        <strain evidence="16 17">DSM 27192</strain>
    </source>
</reference>
<dbReference type="OrthoDB" id="387657at2759"/>
<feature type="region of interest" description="Disordered" evidence="13">
    <location>
        <begin position="356"/>
        <end position="394"/>
    </location>
</feature>
<dbReference type="PANTHER" id="PTHR16320:SF24">
    <property type="entry name" value="PHOSPHODIESTERASE, PUTATIVE-RELATED"/>
    <property type="match status" value="1"/>
</dbReference>